<feature type="active site" evidence="7">
    <location>
        <position position="84"/>
    </location>
</feature>
<reference evidence="11 12" key="1">
    <citation type="journal article" date="2015" name="Genome Announc.">
        <title>Expanding the biotechnology potential of lactobacilli through comparative genomics of 213 strains and associated genera.</title>
        <authorList>
            <person name="Sun Z."/>
            <person name="Harris H.M."/>
            <person name="McCann A."/>
            <person name="Guo C."/>
            <person name="Argimon S."/>
            <person name="Zhang W."/>
            <person name="Yang X."/>
            <person name="Jeffery I.B."/>
            <person name="Cooney J.C."/>
            <person name="Kagawa T.F."/>
            <person name="Liu W."/>
            <person name="Song Y."/>
            <person name="Salvetti E."/>
            <person name="Wrobel A."/>
            <person name="Rasinkangas P."/>
            <person name="Parkhill J."/>
            <person name="Rea M.C."/>
            <person name="O'Sullivan O."/>
            <person name="Ritari J."/>
            <person name="Douillard F.P."/>
            <person name="Paul Ross R."/>
            <person name="Yang R."/>
            <person name="Briner A.E."/>
            <person name="Felis G.E."/>
            <person name="de Vos W.M."/>
            <person name="Barrangou R."/>
            <person name="Klaenhammer T.R."/>
            <person name="Caufield P.W."/>
            <person name="Cui Y."/>
            <person name="Zhang H."/>
            <person name="O'Toole P.W."/>
        </authorList>
    </citation>
    <scope>NUCLEOTIDE SEQUENCE [LARGE SCALE GENOMIC DNA]</scope>
    <source>
        <strain evidence="11 12">DSM 19972</strain>
    </source>
</reference>
<feature type="active site" evidence="7">
    <location>
        <position position="47"/>
    </location>
</feature>
<accession>A0A0R1M890</accession>
<dbReference type="NCBIfam" id="TIGR02227">
    <property type="entry name" value="sigpep_I_bact"/>
    <property type="match status" value="1"/>
</dbReference>
<keyword evidence="8" id="KW-1133">Transmembrane helix</keyword>
<dbReference type="Proteomes" id="UP000051686">
    <property type="component" value="Unassembled WGS sequence"/>
</dbReference>
<keyword evidence="12" id="KW-1185">Reference proteome</keyword>
<comment type="similarity">
    <text evidence="3 9">Belongs to the peptidase S26 family.</text>
</comment>
<evidence type="ECO:0000256" key="6">
    <source>
        <dbReference type="ARBA" id="ARBA00022801"/>
    </source>
</evidence>
<comment type="catalytic activity">
    <reaction evidence="1 8">
        <text>Cleavage of hydrophobic, N-terminal signal or leader sequences from secreted and periplasmic proteins.</text>
        <dbReference type="EC" id="3.4.21.89"/>
    </reaction>
</comment>
<dbReference type="Pfam" id="PF10502">
    <property type="entry name" value="Peptidase_S26"/>
    <property type="match status" value="1"/>
</dbReference>
<sequence>MALKHSLKRFRKKAHLDYWLPLIFFAFMAALFMKTYLIVPLQIEGNSMQPTLYSKEEALVMNFGKIHRFDVVTIKMPDGQTYIKRVIGMPGDELEYRNDQLYINGKVREEKFLRSILKGKHSPYTSDFKLKELIGTSRVPANEYFVLGDNRKISKDSRTFGPVKDNWIKGKAIIIYWPINRLRRIGHN</sequence>
<dbReference type="SUPFAM" id="SSF51306">
    <property type="entry name" value="LexA/Signal peptidase"/>
    <property type="match status" value="1"/>
</dbReference>
<dbReference type="EC" id="3.4.21.89" evidence="4 8"/>
<keyword evidence="6 8" id="KW-0378">Hydrolase</keyword>
<proteinExistence type="inferred from homology"/>
<keyword evidence="8" id="KW-0812">Transmembrane</keyword>
<dbReference type="PROSITE" id="PS00760">
    <property type="entry name" value="SPASE_I_2"/>
    <property type="match status" value="1"/>
</dbReference>
<dbReference type="PANTHER" id="PTHR43390:SF1">
    <property type="entry name" value="CHLOROPLAST PROCESSING PEPTIDASE"/>
    <property type="match status" value="1"/>
</dbReference>
<feature type="transmembrane region" description="Helical" evidence="8">
    <location>
        <begin position="20"/>
        <end position="39"/>
    </location>
</feature>
<evidence type="ECO:0000256" key="2">
    <source>
        <dbReference type="ARBA" id="ARBA00004401"/>
    </source>
</evidence>
<evidence type="ECO:0000256" key="9">
    <source>
        <dbReference type="RuleBase" id="RU362042"/>
    </source>
</evidence>
<evidence type="ECO:0000259" key="10">
    <source>
        <dbReference type="Pfam" id="PF10502"/>
    </source>
</evidence>
<dbReference type="AlphaFoldDB" id="A0A0R1M890"/>
<evidence type="ECO:0000256" key="3">
    <source>
        <dbReference type="ARBA" id="ARBA00009370"/>
    </source>
</evidence>
<dbReference type="PROSITE" id="PS00761">
    <property type="entry name" value="SPASE_I_3"/>
    <property type="match status" value="1"/>
</dbReference>
<dbReference type="EMBL" id="AZEH01000039">
    <property type="protein sequence ID" value="KRL04367.1"/>
    <property type="molecule type" value="Genomic_DNA"/>
</dbReference>
<protein>
    <recommendedName>
        <fullName evidence="4 8">Signal peptidase I</fullName>
        <ecNumber evidence="4 8">3.4.21.89</ecNumber>
    </recommendedName>
</protein>
<evidence type="ECO:0000313" key="12">
    <source>
        <dbReference type="Proteomes" id="UP000051686"/>
    </source>
</evidence>
<dbReference type="InterPro" id="IPR019757">
    <property type="entry name" value="Pept_S26A_signal_pept_1_Lys-AS"/>
</dbReference>
<evidence type="ECO:0000256" key="5">
    <source>
        <dbReference type="ARBA" id="ARBA00022670"/>
    </source>
</evidence>
<dbReference type="InterPro" id="IPR019533">
    <property type="entry name" value="Peptidase_S26"/>
</dbReference>
<organism evidence="11 12">
    <name type="scientific">Liquorilactobacillus oeni DSM 19972</name>
    <dbReference type="NCBI Taxonomy" id="1423777"/>
    <lineage>
        <taxon>Bacteria</taxon>
        <taxon>Bacillati</taxon>
        <taxon>Bacillota</taxon>
        <taxon>Bacilli</taxon>
        <taxon>Lactobacillales</taxon>
        <taxon>Lactobacillaceae</taxon>
        <taxon>Liquorilactobacillus</taxon>
    </lineage>
</organism>
<keyword evidence="5 8" id="KW-0645">Protease</keyword>
<evidence type="ECO:0000256" key="1">
    <source>
        <dbReference type="ARBA" id="ARBA00000677"/>
    </source>
</evidence>
<dbReference type="PATRIC" id="fig|1423777.3.peg.1544"/>
<feature type="domain" description="Peptidase S26" evidence="10">
    <location>
        <begin position="19"/>
        <end position="177"/>
    </location>
</feature>
<dbReference type="GO" id="GO:0006465">
    <property type="term" value="P:signal peptide processing"/>
    <property type="evidence" value="ECO:0007669"/>
    <property type="project" value="InterPro"/>
</dbReference>
<dbReference type="Gene3D" id="2.10.109.10">
    <property type="entry name" value="Umud Fragment, subunit A"/>
    <property type="match status" value="1"/>
</dbReference>
<dbReference type="InterPro" id="IPR000223">
    <property type="entry name" value="Pept_S26A_signal_pept_1"/>
</dbReference>
<dbReference type="GO" id="GO:0005886">
    <property type="term" value="C:plasma membrane"/>
    <property type="evidence" value="ECO:0007669"/>
    <property type="project" value="UniProtKB-SubCell"/>
</dbReference>
<dbReference type="STRING" id="1423777.FD46_GL001494"/>
<dbReference type="RefSeq" id="WP_187329030.1">
    <property type="nucleotide sequence ID" value="NZ_AZEH01000039.1"/>
</dbReference>
<dbReference type="InterPro" id="IPR019758">
    <property type="entry name" value="Pept_S26A_signal_pept_1_CS"/>
</dbReference>
<dbReference type="InterPro" id="IPR036286">
    <property type="entry name" value="LexA/Signal_pep-like_sf"/>
</dbReference>
<dbReference type="PANTHER" id="PTHR43390">
    <property type="entry name" value="SIGNAL PEPTIDASE I"/>
    <property type="match status" value="1"/>
</dbReference>
<dbReference type="PROSITE" id="PS00501">
    <property type="entry name" value="SPASE_I_1"/>
    <property type="match status" value="1"/>
</dbReference>
<comment type="subcellular location">
    <subcellularLocation>
        <location evidence="2">Cell membrane</location>
        <topology evidence="2">Single-pass type II membrane protein</topology>
    </subcellularLocation>
    <subcellularLocation>
        <location evidence="9">Membrane</location>
        <topology evidence="9">Single-pass type II membrane protein</topology>
    </subcellularLocation>
</comment>
<evidence type="ECO:0000256" key="4">
    <source>
        <dbReference type="ARBA" id="ARBA00013208"/>
    </source>
</evidence>
<dbReference type="CDD" id="cd06530">
    <property type="entry name" value="S26_SPase_I"/>
    <property type="match status" value="1"/>
</dbReference>
<dbReference type="PRINTS" id="PR00727">
    <property type="entry name" value="LEADERPTASE"/>
</dbReference>
<gene>
    <name evidence="11" type="ORF">FD46_GL001494</name>
</gene>
<dbReference type="InterPro" id="IPR019756">
    <property type="entry name" value="Pept_S26A_signal_pept_1_Ser-AS"/>
</dbReference>
<evidence type="ECO:0000256" key="8">
    <source>
        <dbReference type="RuleBase" id="RU003993"/>
    </source>
</evidence>
<dbReference type="GO" id="GO:0004252">
    <property type="term" value="F:serine-type endopeptidase activity"/>
    <property type="evidence" value="ECO:0007669"/>
    <property type="project" value="InterPro"/>
</dbReference>
<evidence type="ECO:0000313" key="11">
    <source>
        <dbReference type="EMBL" id="KRL04367.1"/>
    </source>
</evidence>
<comment type="caution">
    <text evidence="11">The sequence shown here is derived from an EMBL/GenBank/DDBJ whole genome shotgun (WGS) entry which is preliminary data.</text>
</comment>
<dbReference type="GO" id="GO:0009003">
    <property type="term" value="F:signal peptidase activity"/>
    <property type="evidence" value="ECO:0007669"/>
    <property type="project" value="UniProtKB-EC"/>
</dbReference>
<evidence type="ECO:0000256" key="7">
    <source>
        <dbReference type="PIRSR" id="PIRSR600223-1"/>
    </source>
</evidence>
<keyword evidence="8" id="KW-0472">Membrane</keyword>
<name>A0A0R1M890_9LACO</name>